<keyword evidence="2" id="KW-0614">Plasmid</keyword>
<name>K9Y291_STAC7</name>
<dbReference type="AlphaFoldDB" id="K9Y291"/>
<keyword evidence="3" id="KW-1185">Reference proteome</keyword>
<organism evidence="2 3">
    <name type="scientific">Stanieria cyanosphaera (strain ATCC 29371 / PCC 7437)</name>
    <dbReference type="NCBI Taxonomy" id="111780"/>
    <lineage>
        <taxon>Bacteria</taxon>
        <taxon>Bacillati</taxon>
        <taxon>Cyanobacteriota</taxon>
        <taxon>Cyanophyceae</taxon>
        <taxon>Pleurocapsales</taxon>
        <taxon>Dermocarpellaceae</taxon>
        <taxon>Stanieria</taxon>
    </lineage>
</organism>
<feature type="domain" description="Putative restriction endonuclease" evidence="1">
    <location>
        <begin position="11"/>
        <end position="188"/>
    </location>
</feature>
<dbReference type="PANTHER" id="PTHR35400:SF1">
    <property type="entry name" value="SLR1083 PROTEIN"/>
    <property type="match status" value="1"/>
</dbReference>
<dbReference type="RefSeq" id="WP_015212003.1">
    <property type="nucleotide sequence ID" value="NC_019765.1"/>
</dbReference>
<dbReference type="PANTHER" id="PTHR35400">
    <property type="entry name" value="SLR1083 PROTEIN"/>
    <property type="match status" value="1"/>
</dbReference>
<dbReference type="InterPro" id="IPR012296">
    <property type="entry name" value="Nuclease_put_TT1808"/>
</dbReference>
<dbReference type="Proteomes" id="UP000010473">
    <property type="component" value="Plasmid pSTA7437.01"/>
</dbReference>
<dbReference type="InterPro" id="IPR011335">
    <property type="entry name" value="Restrct_endonuc-II-like"/>
</dbReference>
<evidence type="ECO:0000313" key="3">
    <source>
        <dbReference type="Proteomes" id="UP000010473"/>
    </source>
</evidence>
<gene>
    <name evidence="2" type="ordered locus">Sta7437_4640</name>
</gene>
<geneLocation type="plasmid" evidence="2 3">
    <name>pSTA7437.01</name>
</geneLocation>
<evidence type="ECO:0000313" key="2">
    <source>
        <dbReference type="EMBL" id="AFZ38097.1"/>
    </source>
</evidence>
<dbReference type="KEGG" id="scs:Sta7437_4640"/>
<sequence>MTTLAKWSVDDYHLMIESGVLNNRSVELLEGEIIEISPEGPLHRFTNDAVAEYLRELLRGRAKVFEAHPITLTNSPHSSRQGGIIRASEPEPDIAVVRLPNSNYLTHHPYPEDIYWLIEISNTTLEEDLGRKKKIYANASIDEYWVINLKTTEIIIFREPSGNDYKTKFTLDRGTITPITFPELQIEVARILGQV</sequence>
<dbReference type="InterPro" id="IPR008538">
    <property type="entry name" value="Uma2"/>
</dbReference>
<dbReference type="Gene3D" id="3.90.1570.10">
    <property type="entry name" value="tt1808, chain A"/>
    <property type="match status" value="1"/>
</dbReference>
<dbReference type="EMBL" id="CP003654">
    <property type="protein sequence ID" value="AFZ38097.1"/>
    <property type="molecule type" value="Genomic_DNA"/>
</dbReference>
<evidence type="ECO:0000259" key="1">
    <source>
        <dbReference type="Pfam" id="PF05685"/>
    </source>
</evidence>
<dbReference type="PATRIC" id="fig|111780.3.peg.4796"/>
<dbReference type="OrthoDB" id="509866at2"/>
<dbReference type="Pfam" id="PF05685">
    <property type="entry name" value="Uma2"/>
    <property type="match status" value="1"/>
</dbReference>
<dbReference type="SUPFAM" id="SSF52980">
    <property type="entry name" value="Restriction endonuclease-like"/>
    <property type="match status" value="1"/>
</dbReference>
<protein>
    <recommendedName>
        <fullName evidence="1">Putative restriction endonuclease domain-containing protein</fullName>
    </recommendedName>
</protein>
<accession>K9Y291</accession>
<proteinExistence type="predicted"/>
<dbReference type="HOGENOM" id="CLU_076312_2_0_3"/>
<dbReference type="CDD" id="cd06260">
    <property type="entry name" value="DUF820-like"/>
    <property type="match status" value="1"/>
</dbReference>
<reference evidence="3" key="1">
    <citation type="journal article" date="2013" name="Proc. Natl. Acad. Sci. U.S.A.">
        <title>Improving the coverage of the cyanobacterial phylum using diversity-driven genome sequencing.</title>
        <authorList>
            <person name="Shih P.M."/>
            <person name="Wu D."/>
            <person name="Latifi A."/>
            <person name="Axen S.D."/>
            <person name="Fewer D.P."/>
            <person name="Talla E."/>
            <person name="Calteau A."/>
            <person name="Cai F."/>
            <person name="Tandeau de Marsac N."/>
            <person name="Rippka R."/>
            <person name="Herdman M."/>
            <person name="Sivonen K."/>
            <person name="Coursin T."/>
            <person name="Laurent T."/>
            <person name="Goodwin L."/>
            <person name="Nolan M."/>
            <person name="Davenport K.W."/>
            <person name="Han C.S."/>
            <person name="Rubin E.M."/>
            <person name="Eisen J.A."/>
            <person name="Woyke T."/>
            <person name="Gugger M."/>
            <person name="Kerfeld C.A."/>
        </authorList>
    </citation>
    <scope>NUCLEOTIDE SEQUENCE [LARGE SCALE GENOMIC DNA]</scope>
    <source>
        <strain evidence="3">ATCC 29371 / PCC 7437</strain>
        <plasmid evidence="3">Plasmid pSTA7437.01</plasmid>
    </source>
</reference>